<dbReference type="AlphaFoldDB" id="A0A8A1LGL0"/>
<name>A0A8A1LGL0_AJEC8</name>
<organism evidence="1 2">
    <name type="scientific">Ajellomyces capsulatus (strain H88)</name>
    <name type="common">Darling's disease fungus</name>
    <name type="synonym">Histoplasma capsulatum</name>
    <dbReference type="NCBI Taxonomy" id="544711"/>
    <lineage>
        <taxon>Eukaryota</taxon>
        <taxon>Fungi</taxon>
        <taxon>Dikarya</taxon>
        <taxon>Ascomycota</taxon>
        <taxon>Pezizomycotina</taxon>
        <taxon>Eurotiomycetes</taxon>
        <taxon>Eurotiomycetidae</taxon>
        <taxon>Onygenales</taxon>
        <taxon>Ajellomycetaceae</taxon>
        <taxon>Histoplasma</taxon>
    </lineage>
</organism>
<proteinExistence type="predicted"/>
<dbReference type="Proteomes" id="UP000663419">
    <property type="component" value="Chromosome 2"/>
</dbReference>
<gene>
    <name evidence="1" type="ORF">I7I53_07580</name>
</gene>
<dbReference type="EMBL" id="CP069103">
    <property type="protein sequence ID" value="QSS52075.1"/>
    <property type="molecule type" value="Genomic_DNA"/>
</dbReference>
<sequence length="76" mass="8435">MNFNFKIHRPCVNLTFNWWHDLRSALGVYAVETGCQAGAGPSTAKLGRSTDVFSFLSGLTDGRRLWGLRTRSGSPF</sequence>
<reference evidence="1" key="1">
    <citation type="submission" date="2021-01" db="EMBL/GenBank/DDBJ databases">
        <title>Chromosome-level genome assembly of a human fungal pathogen reveals clustering of transcriptionally co-regulated genes.</title>
        <authorList>
            <person name="Voorhies M."/>
            <person name="Cohen S."/>
            <person name="Shea T.P."/>
            <person name="Petrus S."/>
            <person name="Munoz J.F."/>
            <person name="Poplawski S."/>
            <person name="Goldman W.E."/>
            <person name="Michael T."/>
            <person name="Cuomo C.A."/>
            <person name="Sil A."/>
            <person name="Beyhan S."/>
        </authorList>
    </citation>
    <scope>NUCLEOTIDE SEQUENCE</scope>
    <source>
        <strain evidence="1">H88</strain>
    </source>
</reference>
<evidence type="ECO:0000313" key="1">
    <source>
        <dbReference type="EMBL" id="QSS52075.1"/>
    </source>
</evidence>
<dbReference type="VEuPathDB" id="FungiDB:I7I53_07580"/>
<accession>A0A8A1LGL0</accession>
<protein>
    <submittedName>
        <fullName evidence="1">Uncharacterized protein</fullName>
    </submittedName>
</protein>
<evidence type="ECO:0000313" key="2">
    <source>
        <dbReference type="Proteomes" id="UP000663419"/>
    </source>
</evidence>